<evidence type="ECO:0000313" key="2">
    <source>
        <dbReference type="EMBL" id="TBT94289.1"/>
    </source>
</evidence>
<organism evidence="2 3">
    <name type="scientific">Propioniciclava tarda</name>
    <dbReference type="NCBI Taxonomy" id="433330"/>
    <lineage>
        <taxon>Bacteria</taxon>
        <taxon>Bacillati</taxon>
        <taxon>Actinomycetota</taxon>
        <taxon>Actinomycetes</taxon>
        <taxon>Propionibacteriales</taxon>
        <taxon>Propionibacteriaceae</taxon>
        <taxon>Propioniciclava</taxon>
    </lineage>
</organism>
<evidence type="ECO:0000313" key="3">
    <source>
        <dbReference type="Proteomes" id="UP000291933"/>
    </source>
</evidence>
<evidence type="ECO:0000256" key="1">
    <source>
        <dbReference type="SAM" id="Phobius"/>
    </source>
</evidence>
<dbReference type="Proteomes" id="UP000291933">
    <property type="component" value="Unassembled WGS sequence"/>
</dbReference>
<feature type="transmembrane region" description="Helical" evidence="1">
    <location>
        <begin position="80"/>
        <end position="100"/>
    </location>
</feature>
<keyword evidence="1" id="KW-0812">Transmembrane</keyword>
<gene>
    <name evidence="2" type="ORF">ET996_11360</name>
</gene>
<dbReference type="RefSeq" id="WP_131172678.1">
    <property type="nucleotide sequence ID" value="NZ_FXTL01000015.1"/>
</dbReference>
<reference evidence="2 3" key="1">
    <citation type="submission" date="2019-01" db="EMBL/GenBank/DDBJ databases">
        <title>Lactibacter flavus gen. nov., sp. nov., a novel bacterium of the family Propionibacteriaceae isolated from raw milk and dairy products.</title>
        <authorList>
            <person name="Huptas C."/>
            <person name="Wenning M."/>
            <person name="Breitenwieser F."/>
            <person name="Doll E."/>
            <person name="Von Neubeck M."/>
            <person name="Busse H.-J."/>
            <person name="Scherer S."/>
        </authorList>
    </citation>
    <scope>NUCLEOTIDE SEQUENCE [LARGE SCALE GENOMIC DNA]</scope>
    <source>
        <strain evidence="2 3">DSM 22130</strain>
    </source>
</reference>
<name>A0A4Q9KKW3_PROTD</name>
<dbReference type="AlphaFoldDB" id="A0A4Q9KKW3"/>
<accession>A0A4Q9KKW3</accession>
<dbReference type="EMBL" id="SDMR01000015">
    <property type="protein sequence ID" value="TBT94289.1"/>
    <property type="molecule type" value="Genomic_DNA"/>
</dbReference>
<comment type="caution">
    <text evidence="2">The sequence shown here is derived from an EMBL/GenBank/DDBJ whole genome shotgun (WGS) entry which is preliminary data.</text>
</comment>
<sequence>MTWLAILWLGIGVACLVRESWGGRRWLASAGVGIACQLVLAALALDFDGPSVIVVIVCAALVVAYEWWHHAPPTTSRDALIGLGLIGFPTAMVLTLSGVAPEASGLISGWLRHLPFLPAGTKSAGHVLALGAAFILNLAAGNTIVRDVLVASGVSPAAQGPTGTPPVLTQPRLRGGRVLGPMERVLILGFGAGGNLAAAALVIAAKGLVRFPELSATSRSENGPRIDEVTEYFLIGSFASLLLALGCVAVTT</sequence>
<keyword evidence="1" id="KW-1133">Transmembrane helix</keyword>
<feature type="transmembrane region" description="Helical" evidence="1">
    <location>
        <begin position="26"/>
        <end position="45"/>
    </location>
</feature>
<feature type="transmembrane region" description="Helical" evidence="1">
    <location>
        <begin position="52"/>
        <end position="68"/>
    </location>
</feature>
<protein>
    <submittedName>
        <fullName evidence="2">Uncharacterized protein</fullName>
    </submittedName>
</protein>
<feature type="transmembrane region" description="Helical" evidence="1">
    <location>
        <begin position="229"/>
        <end position="250"/>
    </location>
</feature>
<keyword evidence="1" id="KW-0472">Membrane</keyword>
<proteinExistence type="predicted"/>
<dbReference type="OrthoDB" id="4715924at2"/>
<feature type="transmembrane region" description="Helical" evidence="1">
    <location>
        <begin position="185"/>
        <end position="209"/>
    </location>
</feature>
<keyword evidence="3" id="KW-1185">Reference proteome</keyword>